<feature type="domain" description="Aminoglycoside phosphotransferase" evidence="2">
    <location>
        <begin position="49"/>
        <end position="275"/>
    </location>
</feature>
<dbReference type="AlphaFoldDB" id="A0A6N9Q551"/>
<reference evidence="3 4" key="1">
    <citation type="submission" date="2019-01" db="EMBL/GenBank/DDBJ databases">
        <title>Chengkuizengella sp. nov., isolated from deep-sea sediment of East Pacific Ocean.</title>
        <authorList>
            <person name="Yang J."/>
            <person name="Lai Q."/>
            <person name="Shao Z."/>
        </authorList>
    </citation>
    <scope>NUCLEOTIDE SEQUENCE [LARGE SCALE GENOMIC DNA]</scope>
    <source>
        <strain evidence="3 4">YPA3-1-1</strain>
    </source>
</reference>
<dbReference type="InterPro" id="IPR002575">
    <property type="entry name" value="Aminoglycoside_PTrfase"/>
</dbReference>
<dbReference type="GO" id="GO:0042601">
    <property type="term" value="C:endospore-forming forespore"/>
    <property type="evidence" value="ECO:0007669"/>
    <property type="project" value="TreeGrafter"/>
</dbReference>
<dbReference type="Proteomes" id="UP000448943">
    <property type="component" value="Unassembled WGS sequence"/>
</dbReference>
<dbReference type="PANTHER" id="PTHR39179">
    <property type="entry name" value="SPORE COAT PROTEIN I"/>
    <property type="match status" value="1"/>
</dbReference>
<name>A0A6N9Q551_9BACL</name>
<dbReference type="OrthoDB" id="9771902at2"/>
<dbReference type="InterPro" id="IPR011009">
    <property type="entry name" value="Kinase-like_dom_sf"/>
</dbReference>
<keyword evidence="3" id="KW-0946">Virion</keyword>
<evidence type="ECO:0000313" key="3">
    <source>
        <dbReference type="EMBL" id="NBI29900.1"/>
    </source>
</evidence>
<organism evidence="3 4">
    <name type="scientific">Chengkuizengella marina</name>
    <dbReference type="NCBI Taxonomy" id="2507566"/>
    <lineage>
        <taxon>Bacteria</taxon>
        <taxon>Bacillati</taxon>
        <taxon>Bacillota</taxon>
        <taxon>Bacilli</taxon>
        <taxon>Bacillales</taxon>
        <taxon>Paenibacillaceae</taxon>
        <taxon>Chengkuizengella</taxon>
    </lineage>
</organism>
<evidence type="ECO:0000313" key="4">
    <source>
        <dbReference type="Proteomes" id="UP000448943"/>
    </source>
</evidence>
<dbReference type="EMBL" id="SIJB01000028">
    <property type="protein sequence ID" value="NBI29900.1"/>
    <property type="molecule type" value="Genomic_DNA"/>
</dbReference>
<sequence length="361" mass="42177">MVGILSVDPLQDENKEESNEYVLSPEEEQKLIQLADTIISNWDKKVNLIEVIQGGQMAIVWKVHTEEGPFCLKRIHRPEKKALFSIHAQDYLAKKGTRVPGIIPNKNGELYTKHGPFLFVVYEWIEGRPFELTVTEDLQFIMRGLATFHIASVGYLPPPGVPVFKKLGRWPNHYIKRCQQMETWKLVAKQFPDDPFSQMYLKEIDPFIKEGIDTLRRLLESGYMDWVTQIEASPNLCHQDYGTGNTLLDLDQQIWVIDLDTVSYDLPIRDLRKMIIPLLDTTGVWNEEQFNVMIEAYESVAPLTSEQKQIMFIDMLFPYELYDVIRERYVRKSPMFVEELHGALEYERIKSRELNKLIHQV</sequence>
<comment type="caution">
    <text evidence="3">The sequence shown here is derived from an EMBL/GenBank/DDBJ whole genome shotgun (WGS) entry which is preliminary data.</text>
</comment>
<accession>A0A6N9Q551</accession>
<keyword evidence="3" id="KW-0167">Capsid protein</keyword>
<keyword evidence="4" id="KW-1185">Reference proteome</keyword>
<dbReference type="Pfam" id="PF01636">
    <property type="entry name" value="APH"/>
    <property type="match status" value="1"/>
</dbReference>
<proteinExistence type="predicted"/>
<dbReference type="InterPro" id="IPR014255">
    <property type="entry name" value="Spore_coat_CotS"/>
</dbReference>
<feature type="region of interest" description="Disordered" evidence="1">
    <location>
        <begin position="1"/>
        <end position="21"/>
    </location>
</feature>
<protein>
    <submittedName>
        <fullName evidence="3">CotS family spore coat protein</fullName>
    </submittedName>
</protein>
<evidence type="ECO:0000259" key="2">
    <source>
        <dbReference type="Pfam" id="PF01636"/>
    </source>
</evidence>
<dbReference type="Gene3D" id="3.30.200.20">
    <property type="entry name" value="Phosphorylase Kinase, domain 1"/>
    <property type="match status" value="1"/>
</dbReference>
<dbReference type="SUPFAM" id="SSF56112">
    <property type="entry name" value="Protein kinase-like (PK-like)"/>
    <property type="match status" value="1"/>
</dbReference>
<dbReference type="PANTHER" id="PTHR39179:SF1">
    <property type="entry name" value="SPORE COAT PROTEIN I"/>
    <property type="match status" value="1"/>
</dbReference>
<dbReference type="Gene3D" id="3.90.1200.10">
    <property type="match status" value="1"/>
</dbReference>
<evidence type="ECO:0000256" key="1">
    <source>
        <dbReference type="SAM" id="MobiDB-lite"/>
    </source>
</evidence>
<dbReference type="InterPro" id="IPR047175">
    <property type="entry name" value="CotS-like"/>
</dbReference>
<dbReference type="NCBIfam" id="TIGR02906">
    <property type="entry name" value="spore_CotS"/>
    <property type="match status" value="1"/>
</dbReference>
<gene>
    <name evidence="3" type="ORF">ERL59_13120</name>
</gene>